<dbReference type="PROSITE" id="PS50005">
    <property type="entry name" value="TPR"/>
    <property type="match status" value="1"/>
</dbReference>
<dbReference type="SMART" id="SM00028">
    <property type="entry name" value="TPR"/>
    <property type="match status" value="4"/>
</dbReference>
<sequence length="683" mass="78306">MKSKLVLLLLFCLYIPLYGQLTDIDSLNKKLAEEGITDSTRIELLCQLSEYYYRNDNEKGIDYGLQALKYAQNLGSPLLSNKVHNALALNYTTGSIYDKALEHAMLAYDFAKTVNDVDVLALTLKNMSFTYHYQGKYSESLKYSQDALALLRPKGGNDLLINTLYTHVGEGHRELKNYDKALEAYQKGILISKKNNFTEQLAMHKHNMGCAYNDMGEHLKAISLLNESYKLFESINFNYAFSEHYRQKGVAYKSLGEEELAQQAFLKALEEAKVIRSRGYEKQALYSLFQHYQSIGEFEKSLNYHIAVKDLENELLNENNERHLALLRVQHGLEQKEKALSLQESEIEKQRIYQWSLLGAVTSLFIIILVLFVSYKLKSKSNKQLSEQKELLHAQTQELQTQAEELNQLNEEIQTQRDFLEKNNINLEASNKKMLDSLQAGKIIQQALLPNKVEFRALFKDSFSIYKPKDVVSGDFYWTSKHDNRTYLAVFDCTGHGVPGAFLTLLGYSMLNQIVNIEKESKPSLILEALHRKMSKALLEGGNTNKDAGMDIGLACFETKDEDNVQVTYASAKRPLYYIHNLALEKVKGTAKSIGQEKQDDVRFEDFELNLHHGDMLYFTTDGYVDAPSEDRKRFGTPRFENVLSEIHLSTLKEQKSVLKELLERHMKDESLRDDITVLGIRI</sequence>
<gene>
    <name evidence="6" type="ORF">BC781_101880</name>
</gene>
<dbReference type="InterPro" id="IPR011990">
    <property type="entry name" value="TPR-like_helical_dom_sf"/>
</dbReference>
<dbReference type="Pfam" id="PF07228">
    <property type="entry name" value="SpoIIE"/>
    <property type="match status" value="1"/>
</dbReference>
<keyword evidence="4" id="KW-0472">Membrane</keyword>
<dbReference type="SUPFAM" id="SSF48452">
    <property type="entry name" value="TPR-like"/>
    <property type="match status" value="2"/>
</dbReference>
<dbReference type="InterPro" id="IPR036457">
    <property type="entry name" value="PPM-type-like_dom_sf"/>
</dbReference>
<proteinExistence type="predicted"/>
<dbReference type="OrthoDB" id="1119265at2"/>
<dbReference type="PANTHER" id="PTHR43156:SF9">
    <property type="entry name" value="HAMP DOMAIN-CONTAINING PROTEIN"/>
    <property type="match status" value="1"/>
</dbReference>
<dbReference type="PANTHER" id="PTHR43156">
    <property type="entry name" value="STAGE II SPORULATION PROTEIN E-RELATED"/>
    <property type="match status" value="1"/>
</dbReference>
<reference evidence="6 7" key="1">
    <citation type="submission" date="2018-03" db="EMBL/GenBank/DDBJ databases">
        <title>Genomic Encyclopedia of Archaeal and Bacterial Type Strains, Phase II (KMG-II): from individual species to whole genera.</title>
        <authorList>
            <person name="Goeker M."/>
        </authorList>
    </citation>
    <scope>NUCLEOTIDE SEQUENCE [LARGE SCALE GENOMIC DNA]</scope>
    <source>
        <strain evidence="6 7">DSM 28229</strain>
    </source>
</reference>
<dbReference type="InterPro" id="IPR001932">
    <property type="entry name" value="PPM-type_phosphatase-like_dom"/>
</dbReference>
<evidence type="ECO:0000313" key="7">
    <source>
        <dbReference type="Proteomes" id="UP000245535"/>
    </source>
</evidence>
<dbReference type="RefSeq" id="WP_109615998.1">
    <property type="nucleotide sequence ID" value="NZ_QGDO01000001.1"/>
</dbReference>
<comment type="caution">
    <text evidence="6">The sequence shown here is derived from an EMBL/GenBank/DDBJ whole genome shotgun (WGS) entry which is preliminary data.</text>
</comment>
<feature type="transmembrane region" description="Helical" evidence="4">
    <location>
        <begin position="352"/>
        <end position="375"/>
    </location>
</feature>
<protein>
    <submittedName>
        <fullName evidence="6">Serine phosphatase RsbU (Regulator of sigma subunit)</fullName>
    </submittedName>
</protein>
<dbReference type="EMBL" id="QGDO01000001">
    <property type="protein sequence ID" value="PWJ44509.1"/>
    <property type="molecule type" value="Genomic_DNA"/>
</dbReference>
<dbReference type="GO" id="GO:0016791">
    <property type="term" value="F:phosphatase activity"/>
    <property type="evidence" value="ECO:0007669"/>
    <property type="project" value="TreeGrafter"/>
</dbReference>
<dbReference type="SMART" id="SM00331">
    <property type="entry name" value="PP2C_SIG"/>
    <property type="match status" value="1"/>
</dbReference>
<name>A0A315ZH53_SEDFL</name>
<feature type="domain" description="PPM-type phosphatase" evidence="5">
    <location>
        <begin position="461"/>
        <end position="683"/>
    </location>
</feature>
<feature type="coiled-coil region" evidence="3">
    <location>
        <begin position="382"/>
        <end position="430"/>
    </location>
</feature>
<evidence type="ECO:0000256" key="1">
    <source>
        <dbReference type="ARBA" id="ARBA00022801"/>
    </source>
</evidence>
<dbReference type="Pfam" id="PF13181">
    <property type="entry name" value="TPR_8"/>
    <property type="match status" value="1"/>
</dbReference>
<keyword evidence="4" id="KW-1133">Transmembrane helix</keyword>
<organism evidence="6 7">
    <name type="scientific">Sediminitomix flava</name>
    <dbReference type="NCBI Taxonomy" id="379075"/>
    <lineage>
        <taxon>Bacteria</taxon>
        <taxon>Pseudomonadati</taxon>
        <taxon>Bacteroidota</taxon>
        <taxon>Cytophagia</taxon>
        <taxon>Cytophagales</taxon>
        <taxon>Flammeovirgaceae</taxon>
        <taxon>Sediminitomix</taxon>
    </lineage>
</organism>
<dbReference type="Gene3D" id="3.60.40.10">
    <property type="entry name" value="PPM-type phosphatase domain"/>
    <property type="match status" value="1"/>
</dbReference>
<evidence type="ECO:0000313" key="6">
    <source>
        <dbReference type="EMBL" id="PWJ44509.1"/>
    </source>
</evidence>
<dbReference type="Gene3D" id="1.25.40.10">
    <property type="entry name" value="Tetratricopeptide repeat domain"/>
    <property type="match status" value="2"/>
</dbReference>
<keyword evidence="1" id="KW-0378">Hydrolase</keyword>
<feature type="repeat" description="TPR" evidence="2">
    <location>
        <begin position="162"/>
        <end position="195"/>
    </location>
</feature>
<evidence type="ECO:0000256" key="3">
    <source>
        <dbReference type="SAM" id="Coils"/>
    </source>
</evidence>
<dbReference type="Proteomes" id="UP000245535">
    <property type="component" value="Unassembled WGS sequence"/>
</dbReference>
<dbReference type="AlphaFoldDB" id="A0A315ZH53"/>
<evidence type="ECO:0000256" key="2">
    <source>
        <dbReference type="PROSITE-ProRule" id="PRU00339"/>
    </source>
</evidence>
<dbReference type="InterPro" id="IPR019734">
    <property type="entry name" value="TPR_rpt"/>
</dbReference>
<keyword evidence="4" id="KW-0812">Transmembrane</keyword>
<keyword evidence="2" id="KW-0802">TPR repeat</keyword>
<accession>A0A315ZH53</accession>
<evidence type="ECO:0000256" key="4">
    <source>
        <dbReference type="SAM" id="Phobius"/>
    </source>
</evidence>
<dbReference type="Pfam" id="PF13424">
    <property type="entry name" value="TPR_12"/>
    <property type="match status" value="1"/>
</dbReference>
<keyword evidence="7" id="KW-1185">Reference proteome</keyword>
<dbReference type="InterPro" id="IPR052016">
    <property type="entry name" value="Bact_Sigma-Reg"/>
</dbReference>
<keyword evidence="3" id="KW-0175">Coiled coil</keyword>
<evidence type="ECO:0000259" key="5">
    <source>
        <dbReference type="SMART" id="SM00331"/>
    </source>
</evidence>